<proteinExistence type="predicted"/>
<protein>
    <submittedName>
        <fullName evidence="2">Uncharacterized protein</fullName>
    </submittedName>
</protein>
<accession>A0A1Z4KN70</accession>
<gene>
    <name evidence="2" type="ORF">NIES23_31270</name>
</gene>
<name>A0A1Z4KN70_ANAVA</name>
<sequence>MFPLPNHAKATKEKHLVYYQFKVPASTANLRVNKYLILFLSCLTLSITNIHPATAHKVQISSDIGGTLHIEPNDNPRAGEPTQAWFALTRKGGTILPLQQCNCQLVIYAEPHTPGEPALLEPSLKPVNAERYQGIPGADITFPKPGIYQLQLSGKPATGANFKPFEFTFEVTVAGGNAVNTQKTQNVNNDNSVDLAAESNSIPPWAIALPILAVLGIVLAIWRNKNKP</sequence>
<evidence type="ECO:0000313" key="2">
    <source>
        <dbReference type="EMBL" id="BAY70323.1"/>
    </source>
</evidence>
<keyword evidence="1" id="KW-0472">Membrane</keyword>
<dbReference type="AlphaFoldDB" id="A0A1Z4KN70"/>
<keyword evidence="1" id="KW-0812">Transmembrane</keyword>
<reference evidence="2 3" key="1">
    <citation type="submission" date="2017-06" db="EMBL/GenBank/DDBJ databases">
        <title>Genome sequencing of cyanobaciteial culture collection at National Institute for Environmental Studies (NIES).</title>
        <authorList>
            <person name="Hirose Y."/>
            <person name="Shimura Y."/>
            <person name="Fujisawa T."/>
            <person name="Nakamura Y."/>
            <person name="Kawachi M."/>
        </authorList>
    </citation>
    <scope>NUCLEOTIDE SEQUENCE [LARGE SCALE GENOMIC DNA]</scope>
    <source>
        <strain evidence="2 3">NIES-23</strain>
    </source>
</reference>
<evidence type="ECO:0000313" key="3">
    <source>
        <dbReference type="Proteomes" id="UP000217507"/>
    </source>
</evidence>
<evidence type="ECO:0000256" key="1">
    <source>
        <dbReference type="SAM" id="Phobius"/>
    </source>
</evidence>
<dbReference type="Proteomes" id="UP000217507">
    <property type="component" value="Chromosome"/>
</dbReference>
<keyword evidence="1" id="KW-1133">Transmembrane helix</keyword>
<feature type="transmembrane region" description="Helical" evidence="1">
    <location>
        <begin position="202"/>
        <end position="222"/>
    </location>
</feature>
<dbReference type="EMBL" id="AP018216">
    <property type="protein sequence ID" value="BAY70323.1"/>
    <property type="molecule type" value="Genomic_DNA"/>
</dbReference>
<organism evidence="2 3">
    <name type="scientific">Trichormus variabilis NIES-23</name>
    <dbReference type="NCBI Taxonomy" id="1973479"/>
    <lineage>
        <taxon>Bacteria</taxon>
        <taxon>Bacillati</taxon>
        <taxon>Cyanobacteriota</taxon>
        <taxon>Cyanophyceae</taxon>
        <taxon>Nostocales</taxon>
        <taxon>Nostocaceae</taxon>
        <taxon>Trichormus</taxon>
    </lineage>
</organism>